<gene>
    <name evidence="6" type="primary">fpdA2</name>
</gene>
<sequence>MRTGKEYLESLRDGRQVYVGGELIEDVTTHPKTKGYAQAIAEYYDLHLKPENQDLLTFVDENGKRESMHWFLPRSKEDVVKRRNYADFIFRHFQGGIFTRPPAGMNVVMFTQVDDQEPWAENSRFKNGHRDLSGNIQRHWEEVTAKDLAVSPMFVDVQYDRGRDDAMAETPMLSIIEENDEGIVVRGWKAIGTSIPFVNNLLIGNLWRPGQTAEQTVYAMVPLATPGVSVVARESRAQPDADPYDRPLATLGDELDGMVYFDNVLIPWAQVQHVGNPEHAKWYPQRQFDWVHLETQIRQTVHAELMVGLGLLITQSLGTSKNPVVQSQLAELIRFRETCRAFMIAAEETGFHTPGGLYKPNNIFIDFGRAHYLEHQHEMVNMLIEFCGRGIVIQPTARELDHPYIGPKLQEALRGSEISARDRIKIFRQISERFLTEFGTRHEMFEKFNGTPPYLINILTMQRTEYQVDGPLTQLARDVLGFGDTAELGKRAEEADKASHYASVKFQPEYARSQDVHDGYIDDAETNDSAVTAPA</sequence>
<accession>D1MYT1</accession>
<dbReference type="SUPFAM" id="SSF47203">
    <property type="entry name" value="Acyl-CoA dehydrogenase C-terminal domain-like"/>
    <property type="match status" value="1"/>
</dbReference>
<dbReference type="Pfam" id="PF11794">
    <property type="entry name" value="HpaB_N"/>
    <property type="match status" value="1"/>
</dbReference>
<keyword evidence="1" id="KW-0285">Flavoprotein</keyword>
<protein>
    <submittedName>
        <fullName evidence="6">Oxygenase component of 4FPMO</fullName>
    </submittedName>
</protein>
<name>D1MYT1_9MICC</name>
<evidence type="ECO:0000313" key="6">
    <source>
        <dbReference type="EMBL" id="BAI53132.1"/>
    </source>
</evidence>
<organism evidence="6">
    <name type="scientific">Arthrobacter sp. IF1</name>
    <dbReference type="NCBI Taxonomy" id="376661"/>
    <lineage>
        <taxon>Bacteria</taxon>
        <taxon>Bacillati</taxon>
        <taxon>Actinomycetota</taxon>
        <taxon>Actinomycetes</taxon>
        <taxon>Micrococcales</taxon>
        <taxon>Micrococcaceae</taxon>
        <taxon>Arthrobacter</taxon>
    </lineage>
</organism>
<dbReference type="PANTHER" id="PTHR36117:SF3">
    <property type="entry name" value="4-HYDROXYPHENYLACETATE 3-MONOOXYGENASE-RELATED"/>
    <property type="match status" value="1"/>
</dbReference>
<dbReference type="SUPFAM" id="SSF56645">
    <property type="entry name" value="Acyl-CoA dehydrogenase NM domain-like"/>
    <property type="match status" value="1"/>
</dbReference>
<evidence type="ECO:0000256" key="3">
    <source>
        <dbReference type="ARBA" id="ARBA00023002"/>
    </source>
</evidence>
<dbReference type="AlphaFoldDB" id="D1MYT1"/>
<evidence type="ECO:0000256" key="2">
    <source>
        <dbReference type="ARBA" id="ARBA00022827"/>
    </source>
</evidence>
<dbReference type="PANTHER" id="PTHR36117">
    <property type="entry name" value="4-HYDROXYPHENYLACETATE 3-MONOOXYGENASE-RELATED"/>
    <property type="match status" value="1"/>
</dbReference>
<dbReference type="InterPro" id="IPR036250">
    <property type="entry name" value="AcylCo_DH-like_C"/>
</dbReference>
<dbReference type="Gene3D" id="1.10.3140.10">
    <property type="entry name" value="4-hydroxybutyryl-coa dehydratase, domain 1"/>
    <property type="match status" value="1"/>
</dbReference>
<dbReference type="Gene3D" id="2.40.110.10">
    <property type="entry name" value="Butyryl-CoA Dehydrogenase, subunit A, domain 2"/>
    <property type="match status" value="1"/>
</dbReference>
<dbReference type="InterPro" id="IPR024674">
    <property type="entry name" value="HpaB/PvcC/4-BUDH_N"/>
</dbReference>
<keyword evidence="3" id="KW-0560">Oxidoreductase</keyword>
<proteinExistence type="predicted"/>
<reference evidence="6" key="1">
    <citation type="journal article" date="2009" name="Appl. Environ. Microbiol.">
        <title>Analysis of two gene clusters involved in the degradation of 4-fluorophenol by Arthrobacter sp. strain IF1.</title>
        <authorList>
            <person name="Ferreira M.I."/>
            <person name="Iida T."/>
            <person name="Hasan S.A."/>
            <person name="Nakamura K."/>
            <person name="Fraaije M.W."/>
            <person name="Janssen D.B."/>
            <person name="Kudo T."/>
        </authorList>
    </citation>
    <scope>NUCLEOTIDE SEQUENCE</scope>
    <source>
        <strain evidence="6">IF1</strain>
    </source>
</reference>
<dbReference type="Gene3D" id="1.20.140.10">
    <property type="entry name" value="Butyryl-CoA Dehydrogenase, subunit A, domain 3"/>
    <property type="match status" value="1"/>
</dbReference>
<feature type="domain" description="HpaB/PvcC/4-BUDH C-terminal" evidence="4">
    <location>
        <begin position="294"/>
        <end position="462"/>
    </location>
</feature>
<dbReference type="EMBL" id="AB530681">
    <property type="protein sequence ID" value="BAI53132.1"/>
    <property type="molecule type" value="Genomic_DNA"/>
</dbReference>
<dbReference type="InterPro" id="IPR009100">
    <property type="entry name" value="AcylCoA_DH/oxidase_NM_dom_sf"/>
</dbReference>
<keyword evidence="2" id="KW-0274">FAD</keyword>
<dbReference type="InterPro" id="IPR046373">
    <property type="entry name" value="Acyl-CoA_Oxase/DH_mid-dom_sf"/>
</dbReference>
<evidence type="ECO:0000259" key="5">
    <source>
        <dbReference type="Pfam" id="PF11794"/>
    </source>
</evidence>
<evidence type="ECO:0000259" key="4">
    <source>
        <dbReference type="Pfam" id="PF03241"/>
    </source>
</evidence>
<dbReference type="InterPro" id="IPR004925">
    <property type="entry name" value="HpaB/PvcC/4-BUDH"/>
</dbReference>
<dbReference type="GO" id="GO:0016627">
    <property type="term" value="F:oxidoreductase activity, acting on the CH-CH group of donors"/>
    <property type="evidence" value="ECO:0007669"/>
    <property type="project" value="InterPro"/>
</dbReference>
<dbReference type="Pfam" id="PF03241">
    <property type="entry name" value="HpaB"/>
    <property type="match status" value="1"/>
</dbReference>
<feature type="domain" description="HpaB/PvcC/4-BUDH N-terminal" evidence="5">
    <location>
        <begin position="3"/>
        <end position="271"/>
    </location>
</feature>
<evidence type="ECO:0000256" key="1">
    <source>
        <dbReference type="ARBA" id="ARBA00022630"/>
    </source>
</evidence>
<dbReference type="InterPro" id="IPR024719">
    <property type="entry name" value="HpaB/PvcC/4-BUDH_C"/>
</dbReference>